<keyword evidence="1" id="KW-0812">Transmembrane</keyword>
<dbReference type="eggNOG" id="ENOG5031S8N">
    <property type="taxonomic scope" value="Bacteria"/>
</dbReference>
<keyword evidence="5" id="KW-1185">Reference proteome</keyword>
<keyword evidence="1" id="KW-0472">Membrane</keyword>
<protein>
    <submittedName>
        <fullName evidence="2">Uncharacterized protein</fullName>
    </submittedName>
</protein>
<dbReference type="AlphaFoldDB" id="A0A0H3FBY0"/>
<sequence length="65" mass="7475">MFSKTDVMYYLQRPVNTGFLPLCFLLPLLERAMKNLPVWAIWIICVGACVAFWVVAGFVLYGLFK</sequence>
<dbReference type="KEGG" id="rah:Rahaq_2015"/>
<evidence type="ECO:0000313" key="3">
    <source>
        <dbReference type="EMBL" id="MFD3225614.1"/>
    </source>
</evidence>
<evidence type="ECO:0000313" key="5">
    <source>
        <dbReference type="Proteomes" id="UP001598201"/>
    </source>
</evidence>
<proteinExistence type="predicted"/>
<dbReference type="Proteomes" id="UP000007257">
    <property type="component" value="Chromosome"/>
</dbReference>
<reference evidence="3 5" key="3">
    <citation type="submission" date="2024-09" db="EMBL/GenBank/DDBJ databases">
        <title>Genomes of Rahnella.</title>
        <authorList>
            <person name="Mnguni F.C."/>
            <person name="Shin G.Y."/>
            <person name="Coutinho T."/>
        </authorList>
    </citation>
    <scope>NUCLEOTIDE SEQUENCE [LARGE SCALE GENOMIC DNA]</scope>
    <source>
        <strain evidence="3 5">20WA0057</strain>
    </source>
</reference>
<dbReference type="EMBL" id="JBHUCJ010000055">
    <property type="protein sequence ID" value="MFD3225614.1"/>
    <property type="molecule type" value="Genomic_DNA"/>
</dbReference>
<dbReference type="GeneID" id="95417369"/>
<dbReference type="RefSeq" id="WP_013575332.1">
    <property type="nucleotide sequence ID" value="NC_015061.1"/>
</dbReference>
<name>A0A0H3FBY0_RAHSY</name>
<reference evidence="4" key="1">
    <citation type="submission" date="2011-01" db="EMBL/GenBank/DDBJ databases">
        <title>Complete sequence of chromosome of Rahnella sp. Y9602.</title>
        <authorList>
            <consortium name="US DOE Joint Genome Institute"/>
            <person name="Lucas S."/>
            <person name="Copeland A."/>
            <person name="Lapidus A."/>
            <person name="Cheng J.-F."/>
            <person name="Goodwin L."/>
            <person name="Pitluck S."/>
            <person name="Lu M."/>
            <person name="Detter J.C."/>
            <person name="Han C."/>
            <person name="Tapia R."/>
            <person name="Land M."/>
            <person name="Hauser L."/>
            <person name="Kyrpides N."/>
            <person name="Ivanova N."/>
            <person name="Ovchinnikova G."/>
            <person name="Pagani I."/>
            <person name="Sobecky P.A."/>
            <person name="Martinez R.J."/>
            <person name="Woyke T."/>
        </authorList>
    </citation>
    <scope>NUCLEOTIDE SEQUENCE [LARGE SCALE GENOMIC DNA]</scope>
    <source>
        <strain evidence="4">Y9602</strain>
    </source>
</reference>
<accession>A0A0H3FBY0</accession>
<gene>
    <name evidence="2" type="ordered locus">Rahaq_2015</name>
    <name evidence="3" type="ORF">ACFPK4_18885</name>
</gene>
<dbReference type="EMBL" id="CP002505">
    <property type="protein sequence ID" value="ADW73630.1"/>
    <property type="molecule type" value="Genomic_DNA"/>
</dbReference>
<evidence type="ECO:0000256" key="1">
    <source>
        <dbReference type="SAM" id="Phobius"/>
    </source>
</evidence>
<reference evidence="2 4" key="2">
    <citation type="journal article" date="2012" name="J. Bacteriol.">
        <title>Complete Genome Sequence of Rahnella sp. Strain Y9602, a Gammaproteobacterium Isolate from Metal- and Radionuclide-Contaminated Soil.</title>
        <authorList>
            <person name="Martinez R.J."/>
            <person name="Bruce D."/>
            <person name="Detter C."/>
            <person name="Goodwin L.A."/>
            <person name="Han J."/>
            <person name="Han C.S."/>
            <person name="Held B."/>
            <person name="Land M.L."/>
            <person name="Mikhailova N."/>
            <person name="Nolan M."/>
            <person name="Pennacchio L."/>
            <person name="Pitluck S."/>
            <person name="Tapia R."/>
            <person name="Woyke T."/>
            <person name="Sobecky P.A."/>
        </authorList>
    </citation>
    <scope>NUCLEOTIDE SEQUENCE [LARGE SCALE GENOMIC DNA]</scope>
    <source>
        <strain evidence="2 4">Y9602</strain>
    </source>
</reference>
<feature type="transmembrane region" description="Helical" evidence="1">
    <location>
        <begin position="39"/>
        <end position="64"/>
    </location>
</feature>
<dbReference type="HOGENOM" id="CLU_2846681_0_0_6"/>
<evidence type="ECO:0000313" key="2">
    <source>
        <dbReference type="EMBL" id="ADW73630.1"/>
    </source>
</evidence>
<evidence type="ECO:0000313" key="4">
    <source>
        <dbReference type="Proteomes" id="UP000007257"/>
    </source>
</evidence>
<dbReference type="OrthoDB" id="9963043at2"/>
<organism evidence="2 4">
    <name type="scientific">Rahnella sp. (strain Y9602)</name>
    <dbReference type="NCBI Taxonomy" id="2703885"/>
    <lineage>
        <taxon>Bacteria</taxon>
        <taxon>Pseudomonadati</taxon>
        <taxon>Pseudomonadota</taxon>
        <taxon>Gammaproteobacteria</taxon>
        <taxon>Enterobacterales</taxon>
        <taxon>Yersiniaceae</taxon>
        <taxon>Rahnella</taxon>
    </lineage>
</organism>
<dbReference type="Proteomes" id="UP001598201">
    <property type="component" value="Unassembled WGS sequence"/>
</dbReference>
<keyword evidence="1" id="KW-1133">Transmembrane helix</keyword>